<keyword evidence="3" id="KW-1185">Reference proteome</keyword>
<evidence type="ECO:0000313" key="3">
    <source>
        <dbReference type="Proteomes" id="UP001233999"/>
    </source>
</evidence>
<proteinExistence type="predicted"/>
<gene>
    <name evidence="2" type="ORF">L9F63_002201</name>
</gene>
<feature type="non-terminal residue" evidence="2">
    <location>
        <position position="1"/>
    </location>
</feature>
<keyword evidence="1" id="KW-0812">Transmembrane</keyword>
<comment type="caution">
    <text evidence="2">The sequence shown here is derived from an EMBL/GenBank/DDBJ whole genome shotgun (WGS) entry which is preliminary data.</text>
</comment>
<evidence type="ECO:0000256" key="1">
    <source>
        <dbReference type="SAM" id="Phobius"/>
    </source>
</evidence>
<sequence length="74" mass="8718">ARDPLKDPSKVGFRPQLQTFLLRYKGILSQEVTYISGQCIMLLCYYLIVILLCFLHVIVMLLLFCCLFFFTLHR</sequence>
<dbReference type="Proteomes" id="UP001233999">
    <property type="component" value="Unassembled WGS sequence"/>
</dbReference>
<reference evidence="2" key="1">
    <citation type="journal article" date="2023" name="IScience">
        <title>Live-bearing cockroach genome reveals convergent evolutionary mechanisms linked to viviparity in insects and beyond.</title>
        <authorList>
            <person name="Fouks B."/>
            <person name="Harrison M.C."/>
            <person name="Mikhailova A.A."/>
            <person name="Marchal E."/>
            <person name="English S."/>
            <person name="Carruthers M."/>
            <person name="Jennings E.C."/>
            <person name="Chiamaka E.L."/>
            <person name="Frigard R.A."/>
            <person name="Pippel M."/>
            <person name="Attardo G.M."/>
            <person name="Benoit J.B."/>
            <person name="Bornberg-Bauer E."/>
            <person name="Tobe S.S."/>
        </authorList>
    </citation>
    <scope>NUCLEOTIDE SEQUENCE</scope>
    <source>
        <strain evidence="2">Stay&amp;Tobe</strain>
    </source>
</reference>
<reference evidence="2" key="2">
    <citation type="submission" date="2023-05" db="EMBL/GenBank/DDBJ databases">
        <authorList>
            <person name="Fouks B."/>
        </authorList>
    </citation>
    <scope>NUCLEOTIDE SEQUENCE</scope>
    <source>
        <strain evidence="2">Stay&amp;Tobe</strain>
        <tissue evidence="2">Testes</tissue>
    </source>
</reference>
<feature type="transmembrane region" description="Helical" evidence="1">
    <location>
        <begin position="45"/>
        <end position="70"/>
    </location>
</feature>
<feature type="non-terminal residue" evidence="2">
    <location>
        <position position="74"/>
    </location>
</feature>
<dbReference type="EMBL" id="JASPKZ010003878">
    <property type="protein sequence ID" value="KAJ9591268.1"/>
    <property type="molecule type" value="Genomic_DNA"/>
</dbReference>
<keyword evidence="1" id="KW-0472">Membrane</keyword>
<accession>A0AAD8EI78</accession>
<organism evidence="2 3">
    <name type="scientific">Diploptera punctata</name>
    <name type="common">Pacific beetle cockroach</name>
    <dbReference type="NCBI Taxonomy" id="6984"/>
    <lineage>
        <taxon>Eukaryota</taxon>
        <taxon>Metazoa</taxon>
        <taxon>Ecdysozoa</taxon>
        <taxon>Arthropoda</taxon>
        <taxon>Hexapoda</taxon>
        <taxon>Insecta</taxon>
        <taxon>Pterygota</taxon>
        <taxon>Neoptera</taxon>
        <taxon>Polyneoptera</taxon>
        <taxon>Dictyoptera</taxon>
        <taxon>Blattodea</taxon>
        <taxon>Blaberoidea</taxon>
        <taxon>Blaberidae</taxon>
        <taxon>Diplopterinae</taxon>
        <taxon>Diploptera</taxon>
    </lineage>
</organism>
<name>A0AAD8EI78_DIPPU</name>
<keyword evidence="1" id="KW-1133">Transmembrane helix</keyword>
<dbReference type="AlphaFoldDB" id="A0AAD8EI78"/>
<protein>
    <submittedName>
        <fullName evidence="2">Uncharacterized protein</fullName>
    </submittedName>
</protein>
<evidence type="ECO:0000313" key="2">
    <source>
        <dbReference type="EMBL" id="KAJ9591268.1"/>
    </source>
</evidence>